<dbReference type="Pfam" id="PF00560">
    <property type="entry name" value="LRR_1"/>
    <property type="match status" value="2"/>
</dbReference>
<keyword evidence="6" id="KW-1133">Transmembrane helix</keyword>
<keyword evidence="4 6" id="KW-0472">Membrane</keyword>
<evidence type="ECO:0000256" key="6">
    <source>
        <dbReference type="SAM" id="Phobius"/>
    </source>
</evidence>
<evidence type="ECO:0000256" key="5">
    <source>
        <dbReference type="SAM" id="MobiDB-lite"/>
    </source>
</evidence>
<gene>
    <name evidence="7" type="ORF">CYCCA115_LOCUS19916</name>
</gene>
<dbReference type="InterPro" id="IPR001611">
    <property type="entry name" value="Leu-rich_rpt"/>
</dbReference>
<keyword evidence="2" id="KW-0732">Signal</keyword>
<evidence type="ECO:0000256" key="4">
    <source>
        <dbReference type="ARBA" id="ARBA00023136"/>
    </source>
</evidence>
<dbReference type="InterPro" id="IPR032675">
    <property type="entry name" value="LRR_dom_sf"/>
</dbReference>
<protein>
    <recommendedName>
        <fullName evidence="9">Leucine-rich repeat-containing N-terminal plant-type domain-containing protein</fullName>
    </recommendedName>
</protein>
<feature type="compositionally biased region" description="Acidic residues" evidence="5">
    <location>
        <begin position="20"/>
        <end position="33"/>
    </location>
</feature>
<dbReference type="Gene3D" id="3.80.10.10">
    <property type="entry name" value="Ribonuclease Inhibitor"/>
    <property type="match status" value="1"/>
</dbReference>
<comment type="subcellular location">
    <subcellularLocation>
        <location evidence="1">Membrane</location>
    </subcellularLocation>
</comment>
<dbReference type="EMBL" id="CAKOGP040002125">
    <property type="protein sequence ID" value="CAJ1962915.1"/>
    <property type="molecule type" value="Genomic_DNA"/>
</dbReference>
<dbReference type="AlphaFoldDB" id="A0AAD2G4Y0"/>
<dbReference type="PANTHER" id="PTHR48007:SF4">
    <property type="entry name" value="LEUCINE-RICH REPEAT RECEPTOR-LIKE PROTEIN KINASE PXC1"/>
    <property type="match status" value="1"/>
</dbReference>
<keyword evidence="8" id="KW-1185">Reference proteome</keyword>
<dbReference type="PANTHER" id="PTHR48007">
    <property type="entry name" value="LEUCINE-RICH REPEAT RECEPTOR-LIKE PROTEIN KINASE PXC1"/>
    <property type="match status" value="1"/>
</dbReference>
<sequence>MAEYNPYGDARTDKKPYDPYGDDGEGPGDEMTYDIEHQSTPSPPAPVDIKRPSPPTTHEAIAHHRVDSTGLPVPPPPRPSPETTAEVPPPVQVPRPIPEERSIVPEETPEEDALVSPLRSPPRSSVPVKSPPKTPDTVAVTSKAPPKTPDTVFSTDESEAKSGVDTLKHSNRNDIEGDTGSDDGSHSSDIKETSSEEREKGGIMPTKCLIIALMLMVVFLIIALITVFLVLSGDDISVPAASEFNDWSSLRPTMPAPIAPSVPAPPTVFNRPTQGPTMFGEPALTLTPTTTNTREVVTASPSAIGQTLPPTGLATTASPTQRTTPSPTQGTTPSPTQRITAVPGEPTPAPTFPPTPGPTPNPTPVPTPGPTLAPTPRPTPSPTRAISDLPPSPGGVFEDVITDFLFDTNNVIGDNVDRNDLAVQKSVRWLANEADAAGAVALPLDEKYLQRFGILMLYFSIDPNILPSNTNTARLPHTNLQGRDECTWIGMSCDATGMLTGIKLHERELDGTLPVKWEFFQNLRNVDLSGNKLRGSIPEELYDLLALEGIYLYKNELSGTISSKIGQLWSLRMFLLNHNRLTGSIPADAFASTPDAGRFYQLRNFNVHRNQMTGSIPSNTRLRQLRIFDIGRNQFSGQVPEDFGREAVRLRHLYLDHNKFTGTFPSAALNAGDGFLSTLFINDNEFTGTFPGDHKSTTAMIEMTIQNNNFVTMQRNATCDLDVFSGGELVEFKSDCLICRCGFALMCRYCSL</sequence>
<reference evidence="7" key="1">
    <citation type="submission" date="2023-08" db="EMBL/GenBank/DDBJ databases">
        <authorList>
            <person name="Audoor S."/>
            <person name="Bilcke G."/>
        </authorList>
    </citation>
    <scope>NUCLEOTIDE SEQUENCE</scope>
</reference>
<dbReference type="GO" id="GO:0016020">
    <property type="term" value="C:membrane"/>
    <property type="evidence" value="ECO:0007669"/>
    <property type="project" value="UniProtKB-SubCell"/>
</dbReference>
<evidence type="ECO:0000313" key="8">
    <source>
        <dbReference type="Proteomes" id="UP001295423"/>
    </source>
</evidence>
<dbReference type="Proteomes" id="UP001295423">
    <property type="component" value="Unassembled WGS sequence"/>
</dbReference>
<feature type="transmembrane region" description="Helical" evidence="6">
    <location>
        <begin position="208"/>
        <end position="231"/>
    </location>
</feature>
<dbReference type="InterPro" id="IPR046959">
    <property type="entry name" value="PRK1-6/SRF4-like"/>
</dbReference>
<feature type="compositionally biased region" description="Low complexity" evidence="5">
    <location>
        <begin position="114"/>
        <end position="128"/>
    </location>
</feature>
<evidence type="ECO:0008006" key="9">
    <source>
        <dbReference type="Google" id="ProtNLM"/>
    </source>
</evidence>
<feature type="compositionally biased region" description="Polar residues" evidence="5">
    <location>
        <begin position="300"/>
        <end position="309"/>
    </location>
</feature>
<evidence type="ECO:0000256" key="2">
    <source>
        <dbReference type="ARBA" id="ARBA00022729"/>
    </source>
</evidence>
<proteinExistence type="predicted"/>
<feature type="compositionally biased region" description="Low complexity" evidence="5">
    <location>
        <begin position="315"/>
        <end position="337"/>
    </location>
</feature>
<feature type="compositionally biased region" description="Basic and acidic residues" evidence="5">
    <location>
        <begin position="158"/>
        <end position="175"/>
    </location>
</feature>
<accession>A0AAD2G4Y0</accession>
<keyword evidence="6" id="KW-0812">Transmembrane</keyword>
<feature type="region of interest" description="Disordered" evidence="5">
    <location>
        <begin position="300"/>
        <end position="382"/>
    </location>
</feature>
<feature type="compositionally biased region" description="Pro residues" evidence="5">
    <location>
        <begin position="87"/>
        <end position="96"/>
    </location>
</feature>
<evidence type="ECO:0000313" key="7">
    <source>
        <dbReference type="EMBL" id="CAJ1962915.1"/>
    </source>
</evidence>
<feature type="region of interest" description="Disordered" evidence="5">
    <location>
        <begin position="1"/>
        <end position="200"/>
    </location>
</feature>
<dbReference type="SUPFAM" id="SSF52058">
    <property type="entry name" value="L domain-like"/>
    <property type="match status" value="1"/>
</dbReference>
<comment type="caution">
    <text evidence="7">The sequence shown here is derived from an EMBL/GenBank/DDBJ whole genome shotgun (WGS) entry which is preliminary data.</text>
</comment>
<keyword evidence="3" id="KW-0677">Repeat</keyword>
<feature type="compositionally biased region" description="Pro residues" evidence="5">
    <location>
        <begin position="345"/>
        <end position="381"/>
    </location>
</feature>
<evidence type="ECO:0000256" key="3">
    <source>
        <dbReference type="ARBA" id="ARBA00022737"/>
    </source>
</evidence>
<organism evidence="7 8">
    <name type="scientific">Cylindrotheca closterium</name>
    <dbReference type="NCBI Taxonomy" id="2856"/>
    <lineage>
        <taxon>Eukaryota</taxon>
        <taxon>Sar</taxon>
        <taxon>Stramenopiles</taxon>
        <taxon>Ochrophyta</taxon>
        <taxon>Bacillariophyta</taxon>
        <taxon>Bacillariophyceae</taxon>
        <taxon>Bacillariophycidae</taxon>
        <taxon>Bacillariales</taxon>
        <taxon>Bacillariaceae</taxon>
        <taxon>Cylindrotheca</taxon>
    </lineage>
</organism>
<dbReference type="FunFam" id="3.80.10.10:FF:000400">
    <property type="entry name" value="Nuclear pore complex protein NUP107"/>
    <property type="match status" value="1"/>
</dbReference>
<evidence type="ECO:0000256" key="1">
    <source>
        <dbReference type="ARBA" id="ARBA00004370"/>
    </source>
</evidence>
<feature type="compositionally biased region" description="Basic and acidic residues" evidence="5">
    <location>
        <begin position="183"/>
        <end position="200"/>
    </location>
</feature>
<name>A0AAD2G4Y0_9STRA</name>